<dbReference type="GeneID" id="70295184"/>
<keyword evidence="2" id="KW-1133">Transmembrane helix</keyword>
<dbReference type="RefSeq" id="XP_046113916.1">
    <property type="nucleotide sequence ID" value="XM_046264281.1"/>
</dbReference>
<evidence type="ECO:0000313" key="4">
    <source>
        <dbReference type="Proteomes" id="UP000887229"/>
    </source>
</evidence>
<evidence type="ECO:0000256" key="2">
    <source>
        <dbReference type="SAM" id="Phobius"/>
    </source>
</evidence>
<feature type="compositionally biased region" description="Polar residues" evidence="1">
    <location>
        <begin position="212"/>
        <end position="250"/>
    </location>
</feature>
<proteinExistence type="predicted"/>
<feature type="compositionally biased region" description="Polar residues" evidence="1">
    <location>
        <begin position="149"/>
        <end position="159"/>
    </location>
</feature>
<feature type="compositionally biased region" description="Pro residues" evidence="1">
    <location>
        <begin position="383"/>
        <end position="402"/>
    </location>
</feature>
<keyword evidence="2" id="KW-0472">Membrane</keyword>
<feature type="region of interest" description="Disordered" evidence="1">
    <location>
        <begin position="1"/>
        <end position="71"/>
    </location>
</feature>
<feature type="compositionally biased region" description="Polar residues" evidence="1">
    <location>
        <begin position="1"/>
        <end position="13"/>
    </location>
</feature>
<feature type="transmembrane region" description="Helical" evidence="2">
    <location>
        <begin position="593"/>
        <end position="615"/>
    </location>
</feature>
<evidence type="ECO:0000313" key="3">
    <source>
        <dbReference type="EMBL" id="KAG9249992.1"/>
    </source>
</evidence>
<keyword evidence="4" id="KW-1185">Reference proteome</keyword>
<name>A0A9P7ZE54_9HYPO</name>
<feature type="compositionally biased region" description="Acidic residues" evidence="1">
    <location>
        <begin position="21"/>
        <end position="31"/>
    </location>
</feature>
<accession>A0A9P7ZE54</accession>
<feature type="region of interest" description="Disordered" evidence="1">
    <location>
        <begin position="348"/>
        <end position="456"/>
    </location>
</feature>
<dbReference type="Proteomes" id="UP000887229">
    <property type="component" value="Unassembled WGS sequence"/>
</dbReference>
<protein>
    <recommendedName>
        <fullName evidence="5">Glycoprotease family protein</fullName>
    </recommendedName>
</protein>
<evidence type="ECO:0008006" key="5">
    <source>
        <dbReference type="Google" id="ProtNLM"/>
    </source>
</evidence>
<feature type="region of interest" description="Disordered" evidence="1">
    <location>
        <begin position="276"/>
        <end position="305"/>
    </location>
</feature>
<dbReference type="OrthoDB" id="10259622at2759"/>
<gene>
    <name evidence="3" type="ORF">F5Z01DRAFT_667504</name>
</gene>
<feature type="compositionally biased region" description="Basic and acidic residues" evidence="1">
    <location>
        <begin position="358"/>
        <end position="373"/>
    </location>
</feature>
<feature type="compositionally biased region" description="Polar residues" evidence="1">
    <location>
        <begin position="410"/>
        <end position="435"/>
    </location>
</feature>
<keyword evidence="2" id="KW-0812">Transmembrane</keyword>
<reference evidence="3" key="1">
    <citation type="journal article" date="2021" name="IMA Fungus">
        <title>Genomic characterization of three marine fungi, including Emericellopsis atlantica sp. nov. with signatures of a generalist lifestyle and marine biomass degradation.</title>
        <authorList>
            <person name="Hagestad O.C."/>
            <person name="Hou L."/>
            <person name="Andersen J.H."/>
            <person name="Hansen E.H."/>
            <person name="Altermark B."/>
            <person name="Li C."/>
            <person name="Kuhnert E."/>
            <person name="Cox R.J."/>
            <person name="Crous P.W."/>
            <person name="Spatafora J.W."/>
            <person name="Lail K."/>
            <person name="Amirebrahimi M."/>
            <person name="Lipzen A."/>
            <person name="Pangilinan J."/>
            <person name="Andreopoulos W."/>
            <person name="Hayes R.D."/>
            <person name="Ng V."/>
            <person name="Grigoriev I.V."/>
            <person name="Jackson S.A."/>
            <person name="Sutton T.D.S."/>
            <person name="Dobson A.D.W."/>
            <person name="Rama T."/>
        </authorList>
    </citation>
    <scope>NUCLEOTIDE SEQUENCE</scope>
    <source>
        <strain evidence="3">TS7</strain>
    </source>
</reference>
<dbReference type="EMBL" id="MU251285">
    <property type="protein sequence ID" value="KAG9249992.1"/>
    <property type="molecule type" value="Genomic_DNA"/>
</dbReference>
<organism evidence="3 4">
    <name type="scientific">Emericellopsis atlantica</name>
    <dbReference type="NCBI Taxonomy" id="2614577"/>
    <lineage>
        <taxon>Eukaryota</taxon>
        <taxon>Fungi</taxon>
        <taxon>Dikarya</taxon>
        <taxon>Ascomycota</taxon>
        <taxon>Pezizomycotina</taxon>
        <taxon>Sordariomycetes</taxon>
        <taxon>Hypocreomycetidae</taxon>
        <taxon>Hypocreales</taxon>
        <taxon>Bionectriaceae</taxon>
        <taxon>Emericellopsis</taxon>
    </lineage>
</organism>
<feature type="region of interest" description="Disordered" evidence="1">
    <location>
        <begin position="128"/>
        <end position="264"/>
    </location>
</feature>
<evidence type="ECO:0000256" key="1">
    <source>
        <dbReference type="SAM" id="MobiDB-lite"/>
    </source>
</evidence>
<sequence>MATTHIQPQQLGDSTRRQSTDDWENWEDEDVVTPIDPSEQVAVDAAPPNSYSSTQQKHHGPRQSLPRLSTTRVRRLKSRHRQRAQNAMAGIKVITDMTTFRRLDQAHSHNGRPAKFVDAAALRALEGEPNSASVGNWNWLKKNKGRSPASATPQTSTPKSGGVNLTPGDAPIMIGISFPPDNENRGGDTTPSVPSASPGEGPAHSPRGPSGPQISVWSPDTPETASTTNGFRPASSIYSQATNLSGSKQPINEDVPPVPALPSGYKTSAHRRLISLEGGNNSDDGGSPCTLFEEDGSPKTPKSALQQRMKVAGLTPDSAGSRANGWWDHVVTPFMDKRFTFQSRKTKLDSPIMAGEAQTHDSPSHDFPVDEKVPQTVALPIPRASPPPIVRAPTPRRTPTPPTTEDRRSAQATPPTSLASNNPFLSEKTQVTITPNLALGTPPPYSPPRQPHEQSRGVPMRYRAVFPPGHPLQAQFPPSPVPGPPGSPGLAATMTSQGATQMTNIPITPTFPPDMPAPLRVPLPDRALATTLLQEHSHDARGDAHRVERERRRHEKEDIMARKLGGFWRGRGCIPSTGCFGRTGREGRKRRRWCLVITALLLLLIILATVLGVVLTQPKGTHEVDSIWRNLTDFPPMPTGVLTVVGSDNTVAKSGCTEPSTLWSCSLPKEKHESVAPYKANQPTFIMQIQWDNSTREQWNVPNGEPPKSVARRSTGVAASARAFVRDGQATAFKPNPEPPAFEEMWFLGDTTDEIESDEKAGEPAPFFISLLDSVDDQVENSVLDKRQTRIGDDLVKDLISAADLGEDGTPQPARMLPNSVQQPVRLYDRGLPTEHYGFYTYFKRTIYLKSLNNTANDVPLDKDGGCTESEANFYATWSQTRMLVQIWTQTLEDGSQLLPEGDSIEGTPELVRPGTMPYPVTVTLDTHGGDPKKKFVWYWPIDERGQLDQDNPKLLPNDLEFAGTVVNHRKNDNDSFGGFDGGTGGCRCEWVNWT</sequence>
<dbReference type="AlphaFoldDB" id="A0A9P7ZE54"/>
<comment type="caution">
    <text evidence="3">The sequence shown here is derived from an EMBL/GenBank/DDBJ whole genome shotgun (WGS) entry which is preliminary data.</text>
</comment>